<dbReference type="Gene3D" id="1.10.150.130">
    <property type="match status" value="1"/>
</dbReference>
<dbReference type="InterPro" id="IPR010998">
    <property type="entry name" value="Integrase_recombinase_N"/>
</dbReference>
<name>A0A939C9X4_9ARCH</name>
<feature type="domain" description="Tyr recombinase" evidence="7">
    <location>
        <begin position="133"/>
        <end position="306"/>
    </location>
</feature>
<dbReference type="GO" id="GO:0006310">
    <property type="term" value="P:DNA recombination"/>
    <property type="evidence" value="ECO:0007669"/>
    <property type="project" value="UniProtKB-KW"/>
</dbReference>
<dbReference type="PROSITE" id="PS51898">
    <property type="entry name" value="TYR_RECOMBINASE"/>
    <property type="match status" value="1"/>
</dbReference>
<sequence>MEQIMPQNENRKNLPDEEIGKAKQRENGGALEKNEEQSRWLKKFRQELIIGGYSTRTQKMYMYYVKMFLKSIEKDIEKVERDDIVGFLAERKEKENVSNATLALIHAALRFFFHDIVGKKIVEDIKTPRKAKKLPVVLTKEEVKALILATKAKRNRLIVQFLYSTGCRVSEATKLQVTDLNLKERIATVKGGKGNKDRTIILSKEWIKGIKKYLARKKAKTPYVFSKKNGKPISTDTVQRIVKKAAEKAGIEKEVTPHKLRHSYATHLLEAGENIRKIQELLGHTNLNTTQIYTQVSIQELKKVQSPLDKL</sequence>
<evidence type="ECO:0000313" key="9">
    <source>
        <dbReference type="EMBL" id="MBN2067130.1"/>
    </source>
</evidence>
<evidence type="ECO:0000256" key="4">
    <source>
        <dbReference type="ARBA" id="ARBA00023172"/>
    </source>
</evidence>
<evidence type="ECO:0000256" key="6">
    <source>
        <dbReference type="SAM" id="MobiDB-lite"/>
    </source>
</evidence>
<dbReference type="SUPFAM" id="SSF56349">
    <property type="entry name" value="DNA breaking-rejoining enzymes"/>
    <property type="match status" value="1"/>
</dbReference>
<dbReference type="PANTHER" id="PTHR30349:SF64">
    <property type="entry name" value="PROPHAGE INTEGRASE INTD-RELATED"/>
    <property type="match status" value="1"/>
</dbReference>
<evidence type="ECO:0000313" key="10">
    <source>
        <dbReference type="Proteomes" id="UP000809243"/>
    </source>
</evidence>
<dbReference type="PROSITE" id="PS51900">
    <property type="entry name" value="CB"/>
    <property type="match status" value="1"/>
</dbReference>
<dbReference type="InterPro" id="IPR002104">
    <property type="entry name" value="Integrase_catalytic"/>
</dbReference>
<gene>
    <name evidence="9" type="ORF">JW744_01540</name>
</gene>
<feature type="region of interest" description="Disordered" evidence="6">
    <location>
        <begin position="1"/>
        <end position="34"/>
    </location>
</feature>
<feature type="compositionally biased region" description="Basic and acidic residues" evidence="6">
    <location>
        <begin position="9"/>
        <end position="34"/>
    </location>
</feature>
<dbReference type="EMBL" id="JAFGDB010000025">
    <property type="protein sequence ID" value="MBN2067130.1"/>
    <property type="molecule type" value="Genomic_DNA"/>
</dbReference>
<accession>A0A939C9X4</accession>
<evidence type="ECO:0000256" key="2">
    <source>
        <dbReference type="ARBA" id="ARBA00022908"/>
    </source>
</evidence>
<evidence type="ECO:0000259" key="8">
    <source>
        <dbReference type="PROSITE" id="PS51900"/>
    </source>
</evidence>
<dbReference type="InterPro" id="IPR011010">
    <property type="entry name" value="DNA_brk_join_enz"/>
</dbReference>
<dbReference type="Proteomes" id="UP000809243">
    <property type="component" value="Unassembled WGS sequence"/>
</dbReference>
<protein>
    <submittedName>
        <fullName evidence="9">Tyrosine-type recombinase/integrase</fullName>
    </submittedName>
</protein>
<dbReference type="NCBIfam" id="NF040815">
    <property type="entry name" value="recomb_XerA_Arch"/>
    <property type="match status" value="1"/>
</dbReference>
<evidence type="ECO:0000256" key="1">
    <source>
        <dbReference type="ARBA" id="ARBA00008857"/>
    </source>
</evidence>
<organism evidence="9 10">
    <name type="scientific">Candidatus Iainarchaeum sp</name>
    <dbReference type="NCBI Taxonomy" id="3101447"/>
    <lineage>
        <taxon>Archaea</taxon>
        <taxon>Candidatus Iainarchaeota</taxon>
        <taxon>Candidatus Iainarchaeia</taxon>
        <taxon>Candidatus Iainarchaeales</taxon>
        <taxon>Candidatus Iainarchaeaceae</taxon>
        <taxon>Candidatus Iainarchaeum</taxon>
    </lineage>
</organism>
<keyword evidence="2" id="KW-0229">DNA integration</keyword>
<evidence type="ECO:0000259" key="7">
    <source>
        <dbReference type="PROSITE" id="PS51898"/>
    </source>
</evidence>
<dbReference type="PANTHER" id="PTHR30349">
    <property type="entry name" value="PHAGE INTEGRASE-RELATED"/>
    <property type="match status" value="1"/>
</dbReference>
<evidence type="ECO:0000256" key="3">
    <source>
        <dbReference type="ARBA" id="ARBA00023125"/>
    </source>
</evidence>
<dbReference type="InterPro" id="IPR013762">
    <property type="entry name" value="Integrase-like_cat_sf"/>
</dbReference>
<proteinExistence type="inferred from homology"/>
<reference evidence="9" key="1">
    <citation type="submission" date="2021-01" db="EMBL/GenBank/DDBJ databases">
        <title>Active Sulfur Cycling in an Early Earth Analoge.</title>
        <authorList>
            <person name="Hahn C.R."/>
            <person name="Youssef N.H."/>
            <person name="Elshahed M."/>
        </authorList>
    </citation>
    <scope>NUCLEOTIDE SEQUENCE</scope>
    <source>
        <strain evidence="9">Zod_Metabat.1151</strain>
    </source>
</reference>
<dbReference type="InterPro" id="IPR044068">
    <property type="entry name" value="CB"/>
</dbReference>
<evidence type="ECO:0000256" key="5">
    <source>
        <dbReference type="PROSITE-ProRule" id="PRU01248"/>
    </source>
</evidence>
<feature type="domain" description="Core-binding (CB)" evidence="8">
    <location>
        <begin position="35"/>
        <end position="117"/>
    </location>
</feature>
<dbReference type="Pfam" id="PF13495">
    <property type="entry name" value="Phage_int_SAM_4"/>
    <property type="match status" value="1"/>
</dbReference>
<comment type="caution">
    <text evidence="9">The sequence shown here is derived from an EMBL/GenBank/DDBJ whole genome shotgun (WGS) entry which is preliminary data.</text>
</comment>
<dbReference type="AlphaFoldDB" id="A0A939C9X4"/>
<dbReference type="GO" id="GO:0003677">
    <property type="term" value="F:DNA binding"/>
    <property type="evidence" value="ECO:0007669"/>
    <property type="project" value="UniProtKB-UniRule"/>
</dbReference>
<dbReference type="GO" id="GO:0015074">
    <property type="term" value="P:DNA integration"/>
    <property type="evidence" value="ECO:0007669"/>
    <property type="project" value="UniProtKB-KW"/>
</dbReference>
<comment type="similarity">
    <text evidence="1">Belongs to the 'phage' integrase family.</text>
</comment>
<dbReference type="Pfam" id="PF00589">
    <property type="entry name" value="Phage_integrase"/>
    <property type="match status" value="1"/>
</dbReference>
<dbReference type="InterPro" id="IPR004107">
    <property type="entry name" value="Integrase_SAM-like_N"/>
</dbReference>
<keyword evidence="4" id="KW-0233">DNA recombination</keyword>
<keyword evidence="3 5" id="KW-0238">DNA-binding</keyword>
<dbReference type="InterPro" id="IPR050090">
    <property type="entry name" value="Tyrosine_recombinase_XerCD"/>
</dbReference>
<dbReference type="Gene3D" id="1.10.443.10">
    <property type="entry name" value="Intergrase catalytic core"/>
    <property type="match status" value="1"/>
</dbReference>